<evidence type="ECO:0000256" key="1">
    <source>
        <dbReference type="PROSITE-ProRule" id="PRU00117"/>
    </source>
</evidence>
<evidence type="ECO:0000256" key="3">
    <source>
        <dbReference type="SAM" id="MobiDB-lite"/>
    </source>
</evidence>
<dbReference type="Proteomes" id="UP000694557">
    <property type="component" value="Unassembled WGS sequence"/>
</dbReference>
<dbReference type="InterPro" id="IPR035437">
    <property type="entry name" value="SNase_OB-fold_sf"/>
</dbReference>
<dbReference type="PANTHER" id="PTHR22948">
    <property type="entry name" value="TUDOR DOMAIN CONTAINING PROTEIN"/>
    <property type="match status" value="1"/>
</dbReference>
<dbReference type="InterPro" id="IPR004087">
    <property type="entry name" value="KH_dom"/>
</dbReference>
<feature type="region of interest" description="Disordered" evidence="3">
    <location>
        <begin position="913"/>
        <end position="943"/>
    </location>
</feature>
<gene>
    <name evidence="6" type="primary">LOC109891763</name>
</gene>
<keyword evidence="1" id="KW-0694">RNA-binding</keyword>
<dbReference type="Gene3D" id="2.40.50.90">
    <property type="match status" value="1"/>
</dbReference>
<dbReference type="Pfam" id="PF00567">
    <property type="entry name" value="TUDOR"/>
    <property type="match status" value="1"/>
</dbReference>
<feature type="compositionally biased region" description="Basic and acidic residues" evidence="3">
    <location>
        <begin position="925"/>
        <end position="941"/>
    </location>
</feature>
<dbReference type="PROSITE" id="PS50084">
    <property type="entry name" value="KH_TYPE_1"/>
    <property type="match status" value="1"/>
</dbReference>
<dbReference type="SUPFAM" id="SSF54791">
    <property type="entry name" value="Eukaryotic type KH-domain (KH-domain type I)"/>
    <property type="match status" value="1"/>
</dbReference>
<accession>A0A8C7KT44</accession>
<keyword evidence="4" id="KW-0812">Transmembrane</keyword>
<dbReference type="InterPro" id="IPR047367">
    <property type="entry name" value="Tudor_AKAP1"/>
</dbReference>
<dbReference type="GO" id="GO:0003723">
    <property type="term" value="F:RNA binding"/>
    <property type="evidence" value="ECO:0007669"/>
    <property type="project" value="UniProtKB-UniRule"/>
</dbReference>
<keyword evidence="7" id="KW-1185">Reference proteome</keyword>
<dbReference type="InterPro" id="IPR036612">
    <property type="entry name" value="KH_dom_type_1_sf"/>
</dbReference>
<dbReference type="InterPro" id="IPR047368">
    <property type="entry name" value="KH-I_AKAP1"/>
</dbReference>
<dbReference type="GO" id="GO:0016020">
    <property type="term" value="C:membrane"/>
    <property type="evidence" value="ECO:0007669"/>
    <property type="project" value="TreeGrafter"/>
</dbReference>
<dbReference type="GO" id="GO:0034237">
    <property type="term" value="F:protein kinase A regulatory subunit binding"/>
    <property type="evidence" value="ECO:0007669"/>
    <property type="project" value="TreeGrafter"/>
</dbReference>
<dbReference type="SMART" id="SM00333">
    <property type="entry name" value="TUDOR"/>
    <property type="match status" value="1"/>
</dbReference>
<proteinExistence type="predicted"/>
<dbReference type="GeneTree" id="ENSGT00390000001360"/>
<name>A0A8C7KT44_ONCKI</name>
<evidence type="ECO:0000313" key="6">
    <source>
        <dbReference type="Ensembl" id="ENSOKIP00005105912.1"/>
    </source>
</evidence>
<organism evidence="6 7">
    <name type="scientific">Oncorhynchus kisutch</name>
    <name type="common">Coho salmon</name>
    <name type="synonym">Salmo kisutch</name>
    <dbReference type="NCBI Taxonomy" id="8019"/>
    <lineage>
        <taxon>Eukaryota</taxon>
        <taxon>Metazoa</taxon>
        <taxon>Chordata</taxon>
        <taxon>Craniata</taxon>
        <taxon>Vertebrata</taxon>
        <taxon>Euteleostomi</taxon>
        <taxon>Actinopterygii</taxon>
        <taxon>Neopterygii</taxon>
        <taxon>Teleostei</taxon>
        <taxon>Protacanthopterygii</taxon>
        <taxon>Salmoniformes</taxon>
        <taxon>Salmonidae</taxon>
        <taxon>Salmoninae</taxon>
        <taxon>Oncorhynchus</taxon>
    </lineage>
</organism>
<feature type="coiled-coil region" evidence="2">
    <location>
        <begin position="498"/>
        <end position="532"/>
    </location>
</feature>
<dbReference type="CDD" id="cd22395">
    <property type="entry name" value="KH-I_AKAP1"/>
    <property type="match status" value="1"/>
</dbReference>
<protein>
    <recommendedName>
        <fullName evidence="5">Tudor domain-containing protein</fullName>
    </recommendedName>
</protein>
<dbReference type="Pfam" id="PF00013">
    <property type="entry name" value="KH_1"/>
    <property type="match status" value="1"/>
</dbReference>
<feature type="region of interest" description="Disordered" evidence="3">
    <location>
        <begin position="641"/>
        <end position="780"/>
    </location>
</feature>
<keyword evidence="4" id="KW-1133">Transmembrane helix</keyword>
<feature type="domain" description="Tudor" evidence="5">
    <location>
        <begin position="1245"/>
        <end position="1303"/>
    </location>
</feature>
<dbReference type="Gene3D" id="3.30.1370.10">
    <property type="entry name" value="K Homology domain, type 1"/>
    <property type="match status" value="1"/>
</dbReference>
<reference evidence="6" key="1">
    <citation type="submission" date="2025-08" db="UniProtKB">
        <authorList>
            <consortium name="Ensembl"/>
        </authorList>
    </citation>
    <scope>IDENTIFICATION</scope>
</reference>
<evidence type="ECO:0000256" key="2">
    <source>
        <dbReference type="SAM" id="Coils"/>
    </source>
</evidence>
<evidence type="ECO:0000313" key="7">
    <source>
        <dbReference type="Proteomes" id="UP000694557"/>
    </source>
</evidence>
<feature type="transmembrane region" description="Helical" evidence="4">
    <location>
        <begin position="7"/>
        <end position="27"/>
    </location>
</feature>
<dbReference type="InterPro" id="IPR050621">
    <property type="entry name" value="Tudor_domain_containing"/>
</dbReference>
<dbReference type="Gene3D" id="2.30.30.140">
    <property type="match status" value="1"/>
</dbReference>
<dbReference type="Ensembl" id="ENSOKIT00005113544.1">
    <property type="protein sequence ID" value="ENSOKIP00005105912.1"/>
    <property type="gene ID" value="ENSOKIG00005046571.1"/>
</dbReference>
<dbReference type="SMART" id="SM00322">
    <property type="entry name" value="KH"/>
    <property type="match status" value="1"/>
</dbReference>
<dbReference type="GO" id="GO:0005739">
    <property type="term" value="C:mitochondrion"/>
    <property type="evidence" value="ECO:0007669"/>
    <property type="project" value="UniProtKB-ARBA"/>
</dbReference>
<feature type="region of interest" description="Disordered" evidence="3">
    <location>
        <begin position="985"/>
        <end position="1024"/>
    </location>
</feature>
<evidence type="ECO:0000259" key="5">
    <source>
        <dbReference type="PROSITE" id="PS50304"/>
    </source>
</evidence>
<dbReference type="InterPro" id="IPR004088">
    <property type="entry name" value="KH_dom_type_1"/>
</dbReference>
<dbReference type="CDD" id="cd20407">
    <property type="entry name" value="Tudor_AKAP1"/>
    <property type="match status" value="1"/>
</dbReference>
<sequence>MVQRLQSVLTLYLSGVLAFLGLWWYIYRKKEYHLTDKDDANDETTADQEHLSSPRDVGNCVVENGHSTGMHLDGHAVRERSLVEQELVDITNTAAAEQGIVPLCQSQPEVRVVAADGLISSLVTAAVKPVYESTESSAQVFLETAAQGGPKQDLELQWEHQPCVPSAMRATSHESTCSLSICDLGSGKSKSVGESAGLNQPPQSETLEDITNSTLNLEPTGELVRLEPAGEVVRLEPAGGEVVRLEPAGGEVVRLEPAGGEVVRLEPAGGEVVRLEPAGGEVVRLEPAGGEVVRLEPAGGEVVRLEPAGGEVEKIRLELAVEVEKVRLEEEVVRLEPAEEEVRLEPAEEVEEVRLEPVEEVRLEPAEEVEEVRLEPAEEVEEVRLEPAEEVEEIRLEPVEEVRLEPAEEVEVVRLEEEVVRLEPAEEEVRLEPVEVVRLEVEVVRLEPAEEEVRLEPAEEVEMVRREPAEEVEEVRLEPAEEEVVRLEPAEEVVVRLEPAEEVEKVRLEEEVVRLEEEVVRLEEEVVRLEPAEEVVRLEPAEEVVRLEPAEEVVRLEPAEEVVRLEPAEEVVRLEPAEEVVRLEPAEEVVRLEPAEEVVRLEPAEEVVRLEPAEEVVRLKPAEEVEVVRLKPAEEEVRLEPAEEEVRLEPAEEEVRLEPAEEEVRLEPAEEEVRLEPAEEEVRLEPAEEEVRLEPAEEEVRLEPAEEEVRLEPAEEEVRLEPAEEEVRLEPAEEEVRLEPAEEEVRLEPAEEEVRLEPAEEEVRLEPAEEEVRLEPAEEVEEVRLEPAEEVEMVRRDPAEEVEMVRREPAEEEEVVRLEPEGDILSAVEEPTFESSLQADTCLASPSHLITSRVSASKQPLGMLRLPQKKESEECKLSRSNTAEINQLVSGLITDVVSAAVNQFLKEKTQLGHSVSPLRSGDPCKAPDHISMDNSEPEHEMPPLFQEDPCSTTGRENISSSPIVQEDVKHDHSSRAEIETEKIEPAEDSAVGDFGSSARQTEKVSSGKELSTSMSPQPPRGPAEELGATSMFLTNGWWMANVTGSGVNSMDCVDGYCQHEARDIKHSSPSLPSQLLNTNQAIEKYNQSHNSSQSPTVWEIEVPKHFVGRLIGKKGRHVNYLKETSGAKVFITVLPYTQEFQICHIEGSEEQVDCALELIRKKFKDLDVTNCYVQPPVASLPSLSITSWLLLPHRVTVEVTVIQVASGNCVFLQQHKHPTFHAFCSLDQNMSLCYSHPGCPPLPAPVEVGVICAAQMPEGSWWRAQVMGHHEETMVELRYVDYGGYDIVKMDTLRQIRSDFVALPFQGSEVILENIAPIPDFSAAAKSALEEMTRGLALLAQVTNCHTSGIPLVQIWRTEGEELVSVNRAMVDNGLCTWVDSP</sequence>
<keyword evidence="2" id="KW-0175">Coiled coil</keyword>
<dbReference type="SUPFAM" id="SSF63748">
    <property type="entry name" value="Tudor/PWWP/MBT"/>
    <property type="match status" value="1"/>
</dbReference>
<dbReference type="PANTHER" id="PTHR22948:SF65">
    <property type="entry name" value="A-KINASE ANCHORING PROTEIN 1"/>
    <property type="match status" value="1"/>
</dbReference>
<reference evidence="6" key="2">
    <citation type="submission" date="2025-09" db="UniProtKB">
        <authorList>
            <consortium name="Ensembl"/>
        </authorList>
    </citation>
    <scope>IDENTIFICATION</scope>
</reference>
<dbReference type="PROSITE" id="PS50304">
    <property type="entry name" value="TUDOR"/>
    <property type="match status" value="1"/>
</dbReference>
<keyword evidence="4" id="KW-0472">Membrane</keyword>
<evidence type="ECO:0000256" key="4">
    <source>
        <dbReference type="SAM" id="Phobius"/>
    </source>
</evidence>
<dbReference type="InterPro" id="IPR002999">
    <property type="entry name" value="Tudor"/>
</dbReference>